<feature type="region of interest" description="Disordered" evidence="1">
    <location>
        <begin position="477"/>
        <end position="524"/>
    </location>
</feature>
<accession>A0A8S0ZJ87</accession>
<name>A0A8S0ZJ87_ARCPL</name>
<dbReference type="OrthoDB" id="7441410at2759"/>
<evidence type="ECO:0000256" key="1">
    <source>
        <dbReference type="SAM" id="MobiDB-lite"/>
    </source>
</evidence>
<evidence type="ECO:0000313" key="2">
    <source>
        <dbReference type="EMBL" id="CAB3232584.1"/>
    </source>
</evidence>
<reference evidence="2 3" key="1">
    <citation type="submission" date="2020-04" db="EMBL/GenBank/DDBJ databases">
        <authorList>
            <person name="Wallbank WR R."/>
            <person name="Pardo Diaz C."/>
            <person name="Kozak K."/>
            <person name="Martin S."/>
            <person name="Jiggins C."/>
            <person name="Moest M."/>
            <person name="Warren A I."/>
            <person name="Byers J.R.P. K."/>
            <person name="Montejo-Kovacevich G."/>
            <person name="Yen C E."/>
        </authorList>
    </citation>
    <scope>NUCLEOTIDE SEQUENCE [LARGE SCALE GENOMIC DNA]</scope>
</reference>
<comment type="caution">
    <text evidence="2">The sequence shown here is derived from an EMBL/GenBank/DDBJ whole genome shotgun (WGS) entry which is preliminary data.</text>
</comment>
<feature type="region of interest" description="Disordered" evidence="1">
    <location>
        <begin position="19"/>
        <end position="90"/>
    </location>
</feature>
<dbReference type="EMBL" id="CADEBC010000478">
    <property type="protein sequence ID" value="CAB3232584.1"/>
    <property type="molecule type" value="Genomic_DNA"/>
</dbReference>
<proteinExistence type="predicted"/>
<gene>
    <name evidence="2" type="ORF">APLA_LOCUS4899</name>
</gene>
<organism evidence="2 3">
    <name type="scientific">Arctia plantaginis</name>
    <name type="common">Wood tiger moth</name>
    <name type="synonym">Phalaena plantaginis</name>
    <dbReference type="NCBI Taxonomy" id="874455"/>
    <lineage>
        <taxon>Eukaryota</taxon>
        <taxon>Metazoa</taxon>
        <taxon>Ecdysozoa</taxon>
        <taxon>Arthropoda</taxon>
        <taxon>Hexapoda</taxon>
        <taxon>Insecta</taxon>
        <taxon>Pterygota</taxon>
        <taxon>Neoptera</taxon>
        <taxon>Endopterygota</taxon>
        <taxon>Lepidoptera</taxon>
        <taxon>Glossata</taxon>
        <taxon>Ditrysia</taxon>
        <taxon>Noctuoidea</taxon>
        <taxon>Erebidae</taxon>
        <taxon>Arctiinae</taxon>
        <taxon>Arctia</taxon>
    </lineage>
</organism>
<dbReference type="AlphaFoldDB" id="A0A8S0ZJ87"/>
<feature type="compositionally biased region" description="Polar residues" evidence="1">
    <location>
        <begin position="496"/>
        <end position="508"/>
    </location>
</feature>
<evidence type="ECO:0000313" key="3">
    <source>
        <dbReference type="Proteomes" id="UP000494106"/>
    </source>
</evidence>
<sequence length="551" mass="61817">MVVKKNHFLKLQQQTIKPTTRSIESKGKVTKEASTPAVVDSKRKGGLHSTTQVPKRIYLQEPRKPEPIRPEPKKQEAVVKNVVKSPQKAGKTRGDYELNALMTRMVDDELRDLMRKTFQNLVDDAADETECRFSQILRNEVAPDLRNVIGLNITKRLLNVHNPLCVQIQFKGKPDKFELREFLKKYNFIGFARKAINIFAAQLKGIDDFDRLCTEEEVRCGSVVVSVSPEYKFTRCPTNLKTKYKDVHLEELVTNVQQDEELNRVQNKNISETFKSIKSAEKQEKSNLTNAKLETIKLEKLNEKKAEVQPPISNNVVKSNIVTKHVEAGNKPKQNIANKETTSKQESPKIIKTENKIVTSSKPETKITTPQKRTTVTVTAKVPPAKTITQVTPTKTLSQVSPIKSETKMDRTKGVVKVAPHKSTAKVTPSKAKQQICSKLATPRKSTDDEDDYAPAKAITQVTPTKTLSQVSPIKSETKMDRTKGVVKVAPHKSTAKVTPSKAKQQICSKLATPRKSTDDEDDYDELDDYDILALMSEGIVLDECCGSDED</sequence>
<keyword evidence="3" id="KW-1185">Reference proteome</keyword>
<dbReference type="Proteomes" id="UP000494106">
    <property type="component" value="Unassembled WGS sequence"/>
</dbReference>
<feature type="compositionally biased region" description="Basic and acidic residues" evidence="1">
    <location>
        <begin position="61"/>
        <end position="77"/>
    </location>
</feature>
<protein>
    <submittedName>
        <fullName evidence="2">Uncharacterized protein</fullName>
    </submittedName>
</protein>